<keyword evidence="7" id="KW-1185">Reference proteome</keyword>
<feature type="transmembrane region" description="Helical" evidence="5">
    <location>
        <begin position="21"/>
        <end position="41"/>
    </location>
</feature>
<comment type="caution">
    <text evidence="6">The sequence shown here is derived from an EMBL/GenBank/DDBJ whole genome shotgun (WGS) entry which is preliminary data.</text>
</comment>
<gene>
    <name evidence="6" type="ORF">H0241_00020</name>
</gene>
<evidence type="ECO:0000256" key="3">
    <source>
        <dbReference type="ARBA" id="ARBA00022989"/>
    </source>
</evidence>
<feature type="transmembrane region" description="Helical" evidence="5">
    <location>
        <begin position="119"/>
        <end position="137"/>
    </location>
</feature>
<dbReference type="InterPro" id="IPR032808">
    <property type="entry name" value="DoxX"/>
</dbReference>
<sequence>MNTKAIQAVEQSFIGRLLTAPALRILALLALCAAYIQGPIVKLLDFGGAVAEMEHFGLSPAPFFAAAVIVFEFAMSALILTGYWRWIGALALAAFTLAATWIALRFWELPPGPQQSMAMNAFFEHVGLAGAFVFVAANDLANRRNSRPAQYRSFGRAAAPDIQKG</sequence>
<dbReference type="EMBL" id="JACDTY010000001">
    <property type="protein sequence ID" value="MBA1138641.1"/>
    <property type="molecule type" value="Genomic_DNA"/>
</dbReference>
<dbReference type="Proteomes" id="UP000558284">
    <property type="component" value="Unassembled WGS sequence"/>
</dbReference>
<dbReference type="Pfam" id="PF07681">
    <property type="entry name" value="DoxX"/>
    <property type="match status" value="1"/>
</dbReference>
<evidence type="ECO:0000256" key="2">
    <source>
        <dbReference type="ARBA" id="ARBA00022692"/>
    </source>
</evidence>
<dbReference type="RefSeq" id="WP_181055402.1">
    <property type="nucleotide sequence ID" value="NZ_JACDTY010000001.1"/>
</dbReference>
<comment type="subcellular location">
    <subcellularLocation>
        <location evidence="1">Membrane</location>
        <topology evidence="1">Multi-pass membrane protein</topology>
    </subcellularLocation>
</comment>
<feature type="transmembrane region" description="Helical" evidence="5">
    <location>
        <begin position="61"/>
        <end position="80"/>
    </location>
</feature>
<dbReference type="GO" id="GO:0016020">
    <property type="term" value="C:membrane"/>
    <property type="evidence" value="ECO:0007669"/>
    <property type="project" value="UniProtKB-SubCell"/>
</dbReference>
<keyword evidence="3 5" id="KW-1133">Transmembrane helix</keyword>
<keyword evidence="4 5" id="KW-0472">Membrane</keyword>
<evidence type="ECO:0000256" key="5">
    <source>
        <dbReference type="SAM" id="Phobius"/>
    </source>
</evidence>
<reference evidence="6 7" key="1">
    <citation type="submission" date="2020-07" db="EMBL/GenBank/DDBJ databases">
        <title>Definition of the novel symbiovar canariense within Mesorhizobium novociceri, a new species of genus Mesorhizobium nodulating Cicer canariense in the Caldera de Taburiente National Park (La Palma, Canary Islands).</title>
        <authorList>
            <person name="Leon-Barrios M."/>
            <person name="Perez-Yepez J."/>
            <person name="Flores-Felix J.D."/>
            <person name="Ramirez-Baena M.H."/>
            <person name="Pulido-Suarez L."/>
            <person name="Igual J.M."/>
            <person name="Velazquez E."/>
            <person name="Peix A."/>
        </authorList>
    </citation>
    <scope>NUCLEOTIDE SEQUENCE [LARGE SCALE GENOMIC DNA]</scope>
    <source>
        <strain evidence="6 7">CCANP35</strain>
    </source>
</reference>
<protein>
    <submittedName>
        <fullName evidence="6">DoxX family protein</fullName>
    </submittedName>
</protein>
<name>A0A838AXT9_9HYPH</name>
<evidence type="ECO:0000313" key="7">
    <source>
        <dbReference type="Proteomes" id="UP000558284"/>
    </source>
</evidence>
<evidence type="ECO:0000256" key="4">
    <source>
        <dbReference type="ARBA" id="ARBA00023136"/>
    </source>
</evidence>
<evidence type="ECO:0000313" key="6">
    <source>
        <dbReference type="EMBL" id="MBA1138641.1"/>
    </source>
</evidence>
<evidence type="ECO:0000256" key="1">
    <source>
        <dbReference type="ARBA" id="ARBA00004141"/>
    </source>
</evidence>
<keyword evidence="2 5" id="KW-0812">Transmembrane</keyword>
<feature type="transmembrane region" description="Helical" evidence="5">
    <location>
        <begin position="87"/>
        <end position="107"/>
    </location>
</feature>
<proteinExistence type="predicted"/>
<organism evidence="6 7">
    <name type="scientific">Mesorhizobium neociceri</name>
    <dbReference type="NCBI Taxonomy" id="1307853"/>
    <lineage>
        <taxon>Bacteria</taxon>
        <taxon>Pseudomonadati</taxon>
        <taxon>Pseudomonadota</taxon>
        <taxon>Alphaproteobacteria</taxon>
        <taxon>Hyphomicrobiales</taxon>
        <taxon>Phyllobacteriaceae</taxon>
        <taxon>Mesorhizobium</taxon>
    </lineage>
</organism>
<accession>A0A838AXT9</accession>
<dbReference type="AlphaFoldDB" id="A0A838AXT9"/>